<comment type="caution">
    <text evidence="2">The sequence shown here is derived from an EMBL/GenBank/DDBJ whole genome shotgun (WGS) entry which is preliminary data.</text>
</comment>
<organism evidence="2 3">
    <name type="scientific">Pleurodeles waltl</name>
    <name type="common">Iberian ribbed newt</name>
    <dbReference type="NCBI Taxonomy" id="8319"/>
    <lineage>
        <taxon>Eukaryota</taxon>
        <taxon>Metazoa</taxon>
        <taxon>Chordata</taxon>
        <taxon>Craniata</taxon>
        <taxon>Vertebrata</taxon>
        <taxon>Euteleostomi</taxon>
        <taxon>Amphibia</taxon>
        <taxon>Batrachia</taxon>
        <taxon>Caudata</taxon>
        <taxon>Salamandroidea</taxon>
        <taxon>Salamandridae</taxon>
        <taxon>Pleurodelinae</taxon>
        <taxon>Pleurodeles</taxon>
    </lineage>
</organism>
<feature type="region of interest" description="Disordered" evidence="1">
    <location>
        <begin position="46"/>
        <end position="67"/>
    </location>
</feature>
<reference evidence="2" key="1">
    <citation type="journal article" date="2022" name="bioRxiv">
        <title>Sequencing and chromosome-scale assembly of the giantPleurodeles waltlgenome.</title>
        <authorList>
            <person name="Brown T."/>
            <person name="Elewa A."/>
            <person name="Iarovenko S."/>
            <person name="Subramanian E."/>
            <person name="Araus A.J."/>
            <person name="Petzold A."/>
            <person name="Susuki M."/>
            <person name="Suzuki K.-i.T."/>
            <person name="Hayashi T."/>
            <person name="Toyoda A."/>
            <person name="Oliveira C."/>
            <person name="Osipova E."/>
            <person name="Leigh N.D."/>
            <person name="Simon A."/>
            <person name="Yun M.H."/>
        </authorList>
    </citation>
    <scope>NUCLEOTIDE SEQUENCE</scope>
    <source>
        <strain evidence="2">20211129_DDA</strain>
        <tissue evidence="2">Liver</tissue>
    </source>
</reference>
<evidence type="ECO:0000313" key="2">
    <source>
        <dbReference type="EMBL" id="KAJ1211623.1"/>
    </source>
</evidence>
<proteinExistence type="predicted"/>
<accession>A0AAV7WC47</accession>
<dbReference type="AlphaFoldDB" id="A0AAV7WC47"/>
<dbReference type="Proteomes" id="UP001066276">
    <property type="component" value="Chromosome 1_2"/>
</dbReference>
<sequence>MMGDGAAECQRAWVRCLPATARLCLPLMINGGYGRKAPICECWKAHERSPPPRPRRVVGADGSPYEN</sequence>
<evidence type="ECO:0000313" key="3">
    <source>
        <dbReference type="Proteomes" id="UP001066276"/>
    </source>
</evidence>
<name>A0AAV7WC47_PLEWA</name>
<evidence type="ECO:0000256" key="1">
    <source>
        <dbReference type="SAM" id="MobiDB-lite"/>
    </source>
</evidence>
<gene>
    <name evidence="2" type="ORF">NDU88_006981</name>
</gene>
<protein>
    <submittedName>
        <fullName evidence="2">Uncharacterized protein</fullName>
    </submittedName>
</protein>
<dbReference type="EMBL" id="JANPWB010000002">
    <property type="protein sequence ID" value="KAJ1211623.1"/>
    <property type="molecule type" value="Genomic_DNA"/>
</dbReference>
<keyword evidence="3" id="KW-1185">Reference proteome</keyword>